<keyword evidence="3" id="KW-0902">Two-component regulatory system</keyword>
<dbReference type="Pfam" id="PF00072">
    <property type="entry name" value="Response_reg"/>
    <property type="match status" value="1"/>
</dbReference>
<keyword evidence="4" id="KW-0805">Transcription regulation</keyword>
<dbReference type="InterPro" id="IPR002078">
    <property type="entry name" value="Sigma_54_int"/>
</dbReference>
<dbReference type="Pfam" id="PF02954">
    <property type="entry name" value="HTH_8"/>
    <property type="match status" value="1"/>
</dbReference>
<dbReference type="SMART" id="SM00448">
    <property type="entry name" value="REC"/>
    <property type="match status" value="1"/>
</dbReference>
<dbReference type="Gene3D" id="3.40.50.2300">
    <property type="match status" value="1"/>
</dbReference>
<proteinExistence type="predicted"/>
<accession>A0ABV0B6K3</accession>
<dbReference type="CDD" id="cd00009">
    <property type="entry name" value="AAA"/>
    <property type="match status" value="1"/>
</dbReference>
<evidence type="ECO:0000256" key="6">
    <source>
        <dbReference type="PROSITE-ProRule" id="PRU00169"/>
    </source>
</evidence>
<evidence type="ECO:0000313" key="10">
    <source>
        <dbReference type="Proteomes" id="UP001427805"/>
    </source>
</evidence>
<evidence type="ECO:0000313" key="9">
    <source>
        <dbReference type="EMBL" id="MEN3746022.1"/>
    </source>
</evidence>
<dbReference type="CDD" id="cd17549">
    <property type="entry name" value="REC_DctD-like"/>
    <property type="match status" value="1"/>
</dbReference>
<evidence type="ECO:0000256" key="4">
    <source>
        <dbReference type="ARBA" id="ARBA00023015"/>
    </source>
</evidence>
<dbReference type="Pfam" id="PF00158">
    <property type="entry name" value="Sigma54_activat"/>
    <property type="match status" value="1"/>
</dbReference>
<gene>
    <name evidence="9" type="ORF">TPR58_02495</name>
</gene>
<dbReference type="Proteomes" id="UP001427805">
    <property type="component" value="Unassembled WGS sequence"/>
</dbReference>
<dbReference type="Gene3D" id="1.10.10.60">
    <property type="entry name" value="Homeodomain-like"/>
    <property type="match status" value="1"/>
</dbReference>
<keyword evidence="2" id="KW-0067">ATP-binding</keyword>
<dbReference type="PANTHER" id="PTHR32071">
    <property type="entry name" value="TRANSCRIPTIONAL REGULATORY PROTEIN"/>
    <property type="match status" value="1"/>
</dbReference>
<evidence type="ECO:0000256" key="1">
    <source>
        <dbReference type="ARBA" id="ARBA00022741"/>
    </source>
</evidence>
<dbReference type="InterPro" id="IPR001789">
    <property type="entry name" value="Sig_transdc_resp-reg_receiver"/>
</dbReference>
<evidence type="ECO:0000259" key="8">
    <source>
        <dbReference type="PROSITE" id="PS50110"/>
    </source>
</evidence>
<dbReference type="InterPro" id="IPR025662">
    <property type="entry name" value="Sigma_54_int_dom_ATP-bd_1"/>
</dbReference>
<dbReference type="Gene3D" id="1.10.8.60">
    <property type="match status" value="1"/>
</dbReference>
<dbReference type="RefSeq" id="WP_346245016.1">
    <property type="nucleotide sequence ID" value="NZ_JBDIZK010000001.1"/>
</dbReference>
<dbReference type="InterPro" id="IPR027417">
    <property type="entry name" value="P-loop_NTPase"/>
</dbReference>
<keyword evidence="5" id="KW-0804">Transcription</keyword>
<dbReference type="Pfam" id="PF25601">
    <property type="entry name" value="AAA_lid_14"/>
    <property type="match status" value="1"/>
</dbReference>
<feature type="domain" description="Sigma-54 factor interaction" evidence="7">
    <location>
        <begin position="141"/>
        <end position="351"/>
    </location>
</feature>
<comment type="caution">
    <text evidence="9">The sequence shown here is derived from an EMBL/GenBank/DDBJ whole genome shotgun (WGS) entry which is preliminary data.</text>
</comment>
<reference evidence="9 10" key="1">
    <citation type="submission" date="2024-05" db="EMBL/GenBank/DDBJ databases">
        <title>Sphingomonas sp. HF-S3 16S ribosomal RNA gene Genome sequencing and assembly.</title>
        <authorList>
            <person name="Lee H."/>
        </authorList>
    </citation>
    <scope>NUCLEOTIDE SEQUENCE [LARGE SCALE GENOMIC DNA]</scope>
    <source>
        <strain evidence="9 10">HF-S3</strain>
    </source>
</reference>
<keyword evidence="1" id="KW-0547">Nucleotide-binding</keyword>
<feature type="modified residue" description="4-aspartylphosphate" evidence="6">
    <location>
        <position position="53"/>
    </location>
</feature>
<dbReference type="PANTHER" id="PTHR32071:SF57">
    <property type="entry name" value="C4-DICARBOXYLATE TRANSPORT TRANSCRIPTIONAL REGULATORY PROTEIN DCTD"/>
    <property type="match status" value="1"/>
</dbReference>
<dbReference type="SUPFAM" id="SSF52540">
    <property type="entry name" value="P-loop containing nucleoside triphosphate hydrolases"/>
    <property type="match status" value="1"/>
</dbReference>
<dbReference type="PROSITE" id="PS50045">
    <property type="entry name" value="SIGMA54_INTERACT_4"/>
    <property type="match status" value="1"/>
</dbReference>
<dbReference type="EMBL" id="JBDIZK010000001">
    <property type="protein sequence ID" value="MEN3746022.1"/>
    <property type="molecule type" value="Genomic_DNA"/>
</dbReference>
<evidence type="ECO:0000256" key="5">
    <source>
        <dbReference type="ARBA" id="ARBA00023163"/>
    </source>
</evidence>
<dbReference type="SUPFAM" id="SSF52172">
    <property type="entry name" value="CheY-like"/>
    <property type="match status" value="1"/>
</dbReference>
<evidence type="ECO:0000259" key="7">
    <source>
        <dbReference type="PROSITE" id="PS50045"/>
    </source>
</evidence>
<evidence type="ECO:0000256" key="3">
    <source>
        <dbReference type="ARBA" id="ARBA00023012"/>
    </source>
</evidence>
<keyword evidence="10" id="KW-1185">Reference proteome</keyword>
<dbReference type="InterPro" id="IPR009057">
    <property type="entry name" value="Homeodomain-like_sf"/>
</dbReference>
<feature type="domain" description="Response regulatory" evidence="8">
    <location>
        <begin position="4"/>
        <end position="118"/>
    </location>
</feature>
<organism evidence="9 10">
    <name type="scientific">Sphingomonas rustica</name>
    <dbReference type="NCBI Taxonomy" id="3103142"/>
    <lineage>
        <taxon>Bacteria</taxon>
        <taxon>Pseudomonadati</taxon>
        <taxon>Pseudomonadota</taxon>
        <taxon>Alphaproteobacteria</taxon>
        <taxon>Sphingomonadales</taxon>
        <taxon>Sphingomonadaceae</taxon>
        <taxon>Sphingomonas</taxon>
    </lineage>
</organism>
<dbReference type="InterPro" id="IPR058031">
    <property type="entry name" value="AAA_lid_NorR"/>
</dbReference>
<dbReference type="SUPFAM" id="SSF46689">
    <property type="entry name" value="Homeodomain-like"/>
    <property type="match status" value="1"/>
</dbReference>
<dbReference type="InterPro" id="IPR011006">
    <property type="entry name" value="CheY-like_superfamily"/>
</dbReference>
<protein>
    <submittedName>
        <fullName evidence="9">Sigma-54 dependent transcriptional regulator</fullName>
    </submittedName>
</protein>
<sequence>MTGPVALIDDDDDLRTALTQMLTLAGHVVHPFVDGPSALKRLDRDFPGVVVSDVRMPGMSGTELFARLRAIDPELPVILMTGHGDVAMAVDAIRAGAWDFLTKPFAGEALHAALQRAGTARTLVLENRRLRAEASDSEGAFLGDAPAIRRLRDMIPTLGETALDLIVEGDTGTGKELYARLVHRAGRRARHRFQLLDCATLPAAMIERDLFARGGLISRADRGTLFLDNLDLAPPELHHRLTQFAEQRLVALDHRDPDPVDVRIIAATAEGGRAALPPALYHRLAGVALRMPPLAERREDIPLLFTRFALRAAERHRRDAPALPEAAHAAARRDWPGNVRELELSAERFVLGLDLPTAAPGPAGLGAGSLPQRLEAFEREAILDAIAAANGEINAAIAALGLPRKTFYYRVKRLDIDLRSARGVAVRGA</sequence>
<dbReference type="PROSITE" id="PS50110">
    <property type="entry name" value="RESPONSE_REGULATORY"/>
    <property type="match status" value="1"/>
</dbReference>
<name>A0ABV0B6K3_9SPHN</name>
<evidence type="ECO:0000256" key="2">
    <source>
        <dbReference type="ARBA" id="ARBA00022840"/>
    </source>
</evidence>
<dbReference type="PROSITE" id="PS00675">
    <property type="entry name" value="SIGMA54_INTERACT_1"/>
    <property type="match status" value="1"/>
</dbReference>
<dbReference type="InterPro" id="IPR002197">
    <property type="entry name" value="HTH_Fis"/>
</dbReference>
<dbReference type="Gene3D" id="3.40.50.300">
    <property type="entry name" value="P-loop containing nucleotide triphosphate hydrolases"/>
    <property type="match status" value="1"/>
</dbReference>
<keyword evidence="6" id="KW-0597">Phosphoprotein</keyword>